<dbReference type="PANTHER" id="PTHR32071:SF117">
    <property type="entry name" value="PTS-DEPENDENT DIHYDROXYACETONE KINASE OPERON REGULATORY PROTEIN-RELATED"/>
    <property type="match status" value="1"/>
</dbReference>
<keyword evidence="2" id="KW-0058">Aromatic hydrocarbons catabolism</keyword>
<evidence type="ECO:0000313" key="10">
    <source>
        <dbReference type="Proteomes" id="UP000422764"/>
    </source>
</evidence>
<keyword evidence="6" id="KW-0804">Transcription</keyword>
<keyword evidence="3" id="KW-0067">ATP-binding</keyword>
<organism evidence="9 10">
    <name type="scientific">Clostridium bovifaecis</name>
    <dbReference type="NCBI Taxonomy" id="2184719"/>
    <lineage>
        <taxon>Bacteria</taxon>
        <taxon>Bacillati</taxon>
        <taxon>Bacillota</taxon>
        <taxon>Clostridia</taxon>
        <taxon>Eubacteriales</taxon>
        <taxon>Clostridiaceae</taxon>
        <taxon>Clostridium</taxon>
    </lineage>
</organism>
<evidence type="ECO:0000256" key="6">
    <source>
        <dbReference type="ARBA" id="ARBA00023163"/>
    </source>
</evidence>
<dbReference type="InterPro" id="IPR030828">
    <property type="entry name" value="HTH_TyrR"/>
</dbReference>
<dbReference type="SMART" id="SM00382">
    <property type="entry name" value="AAA"/>
    <property type="match status" value="1"/>
</dbReference>
<evidence type="ECO:0000256" key="3">
    <source>
        <dbReference type="ARBA" id="ARBA00022840"/>
    </source>
</evidence>
<gene>
    <name evidence="9" type="ORF">GOM49_04625</name>
</gene>
<dbReference type="CDD" id="cd00130">
    <property type="entry name" value="PAS"/>
    <property type="match status" value="1"/>
</dbReference>
<dbReference type="Gene3D" id="3.40.50.300">
    <property type="entry name" value="P-loop containing nucleotide triphosphate hydrolases"/>
    <property type="match status" value="1"/>
</dbReference>
<dbReference type="EMBL" id="CP046522">
    <property type="protein sequence ID" value="QGU94481.1"/>
    <property type="molecule type" value="Genomic_DNA"/>
</dbReference>
<dbReference type="InterPro" id="IPR025944">
    <property type="entry name" value="Sigma_54_int_dom_CS"/>
</dbReference>
<dbReference type="InterPro" id="IPR035965">
    <property type="entry name" value="PAS-like_dom_sf"/>
</dbReference>
<dbReference type="Proteomes" id="UP000422764">
    <property type="component" value="Chromosome"/>
</dbReference>
<dbReference type="InterPro" id="IPR025662">
    <property type="entry name" value="Sigma_54_int_dom_ATP-bd_1"/>
</dbReference>
<dbReference type="Gene3D" id="3.30.450.20">
    <property type="entry name" value="PAS domain"/>
    <property type="match status" value="1"/>
</dbReference>
<evidence type="ECO:0000313" key="9">
    <source>
        <dbReference type="EMBL" id="QGU94481.1"/>
    </source>
</evidence>
<evidence type="ECO:0000256" key="2">
    <source>
        <dbReference type="ARBA" id="ARBA00022797"/>
    </source>
</evidence>
<dbReference type="GO" id="GO:0003677">
    <property type="term" value="F:DNA binding"/>
    <property type="evidence" value="ECO:0007669"/>
    <property type="project" value="UniProtKB-KW"/>
</dbReference>
<keyword evidence="10" id="KW-1185">Reference proteome</keyword>
<dbReference type="GO" id="GO:0006355">
    <property type="term" value="P:regulation of DNA-templated transcription"/>
    <property type="evidence" value="ECO:0007669"/>
    <property type="project" value="InterPro"/>
</dbReference>
<dbReference type="Pfam" id="PF13188">
    <property type="entry name" value="PAS_8"/>
    <property type="match status" value="1"/>
</dbReference>
<dbReference type="PANTHER" id="PTHR32071">
    <property type="entry name" value="TRANSCRIPTIONAL REGULATORY PROTEIN"/>
    <property type="match status" value="1"/>
</dbReference>
<dbReference type="InterPro" id="IPR003593">
    <property type="entry name" value="AAA+_ATPase"/>
</dbReference>
<name>A0A6I6EWB5_9CLOT</name>
<protein>
    <recommendedName>
        <fullName evidence="7">HTH-type transcriptional regulatory protein TyrR</fullName>
    </recommendedName>
</protein>
<dbReference type="InterPro" id="IPR002078">
    <property type="entry name" value="Sigma_54_int"/>
</dbReference>
<accession>A0A6I6EWB5</accession>
<dbReference type="Pfam" id="PF00158">
    <property type="entry name" value="Sigma54_activat"/>
    <property type="match status" value="1"/>
</dbReference>
<dbReference type="Pfam" id="PF25601">
    <property type="entry name" value="AAA_lid_14"/>
    <property type="match status" value="1"/>
</dbReference>
<dbReference type="InterPro" id="IPR009057">
    <property type="entry name" value="Homeodomain-like_sf"/>
</dbReference>
<dbReference type="PROSITE" id="PS50045">
    <property type="entry name" value="SIGMA54_INTERACT_4"/>
    <property type="match status" value="1"/>
</dbReference>
<dbReference type="SUPFAM" id="SSF52540">
    <property type="entry name" value="P-loop containing nucleoside triphosphate hydrolases"/>
    <property type="match status" value="1"/>
</dbReference>
<dbReference type="GO" id="GO:0005524">
    <property type="term" value="F:ATP binding"/>
    <property type="evidence" value="ECO:0007669"/>
    <property type="project" value="UniProtKB-KW"/>
</dbReference>
<dbReference type="FunFam" id="3.40.50.300:FF:000006">
    <property type="entry name" value="DNA-binding transcriptional regulator NtrC"/>
    <property type="match status" value="1"/>
</dbReference>
<dbReference type="InterPro" id="IPR027417">
    <property type="entry name" value="P-loop_NTPase"/>
</dbReference>
<dbReference type="Pfam" id="PF18024">
    <property type="entry name" value="HTH_50"/>
    <property type="match status" value="1"/>
</dbReference>
<dbReference type="SUPFAM" id="SSF46689">
    <property type="entry name" value="Homeodomain-like"/>
    <property type="match status" value="1"/>
</dbReference>
<keyword evidence="5" id="KW-0238">DNA-binding</keyword>
<dbReference type="SUPFAM" id="SSF55785">
    <property type="entry name" value="PYP-like sensor domain (PAS domain)"/>
    <property type="match status" value="1"/>
</dbReference>
<dbReference type="CDD" id="cd00009">
    <property type="entry name" value="AAA"/>
    <property type="match status" value="1"/>
</dbReference>
<keyword evidence="4" id="KW-0805">Transcription regulation</keyword>
<dbReference type="PROSITE" id="PS00675">
    <property type="entry name" value="SIGMA54_INTERACT_1"/>
    <property type="match status" value="1"/>
</dbReference>
<reference evidence="9 10" key="1">
    <citation type="submission" date="2019-12" db="EMBL/GenBank/DDBJ databases">
        <title>Genome sequenceing of Clostridium bovifaecis.</title>
        <authorList>
            <person name="Yao Y."/>
        </authorList>
    </citation>
    <scope>NUCLEOTIDE SEQUENCE [LARGE SCALE GENOMIC DNA]</scope>
    <source>
        <strain evidence="9 10">BXX</strain>
    </source>
</reference>
<dbReference type="PROSITE" id="PS00688">
    <property type="entry name" value="SIGMA54_INTERACT_3"/>
    <property type="match status" value="1"/>
</dbReference>
<dbReference type="AlphaFoldDB" id="A0A6I6EWB5"/>
<evidence type="ECO:0000256" key="1">
    <source>
        <dbReference type="ARBA" id="ARBA00022741"/>
    </source>
</evidence>
<dbReference type="InterPro" id="IPR000014">
    <property type="entry name" value="PAS"/>
</dbReference>
<feature type="domain" description="Sigma-54 factor interaction" evidence="8">
    <location>
        <begin position="151"/>
        <end position="380"/>
    </location>
</feature>
<evidence type="ECO:0000256" key="4">
    <source>
        <dbReference type="ARBA" id="ARBA00023015"/>
    </source>
</evidence>
<keyword evidence="1" id="KW-0547">Nucleotide-binding</keyword>
<dbReference type="Gene3D" id="1.10.8.60">
    <property type="match status" value="1"/>
</dbReference>
<sequence>MELSKFYETLLDNVPQGIYVLDNCGNYIFVNSSYIRMLNMPKNILLHYNVHDFLQTKQIDICISDLVYEKKRRIVMFQDVYDTQNYGRKQIRQLVVSTPLFNSCGMIENILAVVYPLEMLNSLYYEASQFDVISSFSSLSLPEIAWDNDSFIAKSPSMLNLLKMIQNVADVDSTILISGESGTGKEVIAKYIHQAGKRGDKPFVVVNCASIPENLLEAELFGYEKGAFTGASAGGKKGFFEEADGGVLFLDEINSLPISLQGKLLRAIETKTINRVGSIHSKHIDFRLVTAANEDLLDLVEKKQFRLDLYYRLNVVPICIPPLRERKEDIIPLANHFLEHFCYEYNRKKIFSPRTMDNIMHYEWPGNVRELKNFVERAVVVSIGDIIELKNIEDISGGQHQHFHTNVLHTVPIPKSSSTTELSCEKMLDEGVTLKDYLDQCEEAYLSHALKRYKTSYKMADALGTSQTSIMRRKMKYNL</sequence>
<dbReference type="Gene3D" id="1.10.10.60">
    <property type="entry name" value="Homeodomain-like"/>
    <property type="match status" value="1"/>
</dbReference>
<evidence type="ECO:0000256" key="7">
    <source>
        <dbReference type="ARBA" id="ARBA00029500"/>
    </source>
</evidence>
<proteinExistence type="predicted"/>
<dbReference type="InterPro" id="IPR058031">
    <property type="entry name" value="AAA_lid_NorR"/>
</dbReference>
<evidence type="ECO:0000256" key="5">
    <source>
        <dbReference type="ARBA" id="ARBA00023125"/>
    </source>
</evidence>
<evidence type="ECO:0000259" key="8">
    <source>
        <dbReference type="PROSITE" id="PS50045"/>
    </source>
</evidence>